<dbReference type="EMBL" id="LK032478">
    <property type="protein sequence ID" value="CDY40724.1"/>
    <property type="molecule type" value="Genomic_DNA"/>
</dbReference>
<evidence type="ECO:0000256" key="1">
    <source>
        <dbReference type="SAM" id="MobiDB-lite"/>
    </source>
</evidence>
<gene>
    <name evidence="2" type="primary">BnaAnng05870D</name>
    <name evidence="2" type="ORF">GSBRNA2T00071617001</name>
</gene>
<dbReference type="Proteomes" id="UP000028999">
    <property type="component" value="Unassembled WGS sequence"/>
</dbReference>
<feature type="region of interest" description="Disordered" evidence="1">
    <location>
        <begin position="1"/>
        <end position="25"/>
    </location>
</feature>
<protein>
    <submittedName>
        <fullName evidence="2">BnaAnng05870D protein</fullName>
    </submittedName>
</protein>
<dbReference type="AlphaFoldDB" id="A0A078HTR8"/>
<organism evidence="2 3">
    <name type="scientific">Brassica napus</name>
    <name type="common">Rape</name>
    <dbReference type="NCBI Taxonomy" id="3708"/>
    <lineage>
        <taxon>Eukaryota</taxon>
        <taxon>Viridiplantae</taxon>
        <taxon>Streptophyta</taxon>
        <taxon>Embryophyta</taxon>
        <taxon>Tracheophyta</taxon>
        <taxon>Spermatophyta</taxon>
        <taxon>Magnoliopsida</taxon>
        <taxon>eudicotyledons</taxon>
        <taxon>Gunneridae</taxon>
        <taxon>Pentapetalae</taxon>
        <taxon>rosids</taxon>
        <taxon>malvids</taxon>
        <taxon>Brassicales</taxon>
        <taxon>Brassicaceae</taxon>
        <taxon>Brassiceae</taxon>
        <taxon>Brassica</taxon>
    </lineage>
</organism>
<evidence type="ECO:0000313" key="3">
    <source>
        <dbReference type="Proteomes" id="UP000028999"/>
    </source>
</evidence>
<dbReference type="Gramene" id="CDY40724">
    <property type="protein sequence ID" value="CDY40724"/>
    <property type="gene ID" value="GSBRNA2T00071617001"/>
</dbReference>
<feature type="compositionally biased region" description="Basic residues" evidence="1">
    <location>
        <begin position="1"/>
        <end position="17"/>
    </location>
</feature>
<evidence type="ECO:0000313" key="2">
    <source>
        <dbReference type="EMBL" id="CDY40724.1"/>
    </source>
</evidence>
<keyword evidence="3" id="KW-1185">Reference proteome</keyword>
<dbReference type="PaxDb" id="3708-A0A078HTR8"/>
<reference evidence="2 3" key="1">
    <citation type="journal article" date="2014" name="Science">
        <title>Plant genetics. Early allopolyploid evolution in the post-Neolithic Brassica napus oilseed genome.</title>
        <authorList>
            <person name="Chalhoub B."/>
            <person name="Denoeud F."/>
            <person name="Liu S."/>
            <person name="Parkin I.A."/>
            <person name="Tang H."/>
            <person name="Wang X."/>
            <person name="Chiquet J."/>
            <person name="Belcram H."/>
            <person name="Tong C."/>
            <person name="Samans B."/>
            <person name="Correa M."/>
            <person name="Da Silva C."/>
            <person name="Just J."/>
            <person name="Falentin C."/>
            <person name="Koh C.S."/>
            <person name="Le Clainche I."/>
            <person name="Bernard M."/>
            <person name="Bento P."/>
            <person name="Noel B."/>
            <person name="Labadie K."/>
            <person name="Alberti A."/>
            <person name="Charles M."/>
            <person name="Arnaud D."/>
            <person name="Guo H."/>
            <person name="Daviaud C."/>
            <person name="Alamery S."/>
            <person name="Jabbari K."/>
            <person name="Zhao M."/>
            <person name="Edger P.P."/>
            <person name="Chelaifa H."/>
            <person name="Tack D."/>
            <person name="Lassalle G."/>
            <person name="Mestiri I."/>
            <person name="Schnel N."/>
            <person name="Le Paslier M.C."/>
            <person name="Fan G."/>
            <person name="Renault V."/>
            <person name="Bayer P.E."/>
            <person name="Golicz A.A."/>
            <person name="Manoli S."/>
            <person name="Lee T.H."/>
            <person name="Thi V.H."/>
            <person name="Chalabi S."/>
            <person name="Hu Q."/>
            <person name="Fan C."/>
            <person name="Tollenaere R."/>
            <person name="Lu Y."/>
            <person name="Battail C."/>
            <person name="Shen J."/>
            <person name="Sidebottom C.H."/>
            <person name="Wang X."/>
            <person name="Canaguier A."/>
            <person name="Chauveau A."/>
            <person name="Berard A."/>
            <person name="Deniot G."/>
            <person name="Guan M."/>
            <person name="Liu Z."/>
            <person name="Sun F."/>
            <person name="Lim Y.P."/>
            <person name="Lyons E."/>
            <person name="Town C.D."/>
            <person name="Bancroft I."/>
            <person name="Wang X."/>
            <person name="Meng J."/>
            <person name="Ma J."/>
            <person name="Pires J.C."/>
            <person name="King G.J."/>
            <person name="Brunel D."/>
            <person name="Delourme R."/>
            <person name="Renard M."/>
            <person name="Aury J.M."/>
            <person name="Adams K.L."/>
            <person name="Batley J."/>
            <person name="Snowdon R.J."/>
            <person name="Tost J."/>
            <person name="Edwards D."/>
            <person name="Zhou Y."/>
            <person name="Hua W."/>
            <person name="Sharpe A.G."/>
            <person name="Paterson A.H."/>
            <person name="Guan C."/>
            <person name="Wincker P."/>
        </authorList>
    </citation>
    <scope>NUCLEOTIDE SEQUENCE [LARGE SCALE GENOMIC DNA]</scope>
    <source>
        <strain evidence="3">cv. Darmor-bzh</strain>
    </source>
</reference>
<accession>A0A078HTR8</accession>
<name>A0A078HTR8_BRANA</name>
<proteinExistence type="predicted"/>
<sequence>MSRGLTRKPVAHQKIAQRRKECTSW</sequence>